<keyword evidence="6" id="KW-1133">Transmembrane helix</keyword>
<name>A0A1R1PXP2_ZANCU</name>
<reference evidence="11" key="1">
    <citation type="submission" date="2017-01" db="EMBL/GenBank/DDBJ databases">
        <authorList>
            <person name="Wang Y."/>
            <person name="White M."/>
            <person name="Kvist S."/>
            <person name="Moncalvo J.-M."/>
        </authorList>
    </citation>
    <scope>NUCLEOTIDE SEQUENCE [LARGE SCALE GENOMIC DNA]</scope>
    <source>
        <strain evidence="11">COL-18-3</strain>
    </source>
</reference>
<evidence type="ECO:0000313" key="11">
    <source>
        <dbReference type="Proteomes" id="UP000188320"/>
    </source>
</evidence>
<sequence>MQKKIASLFFLSYEYAKAVLGDQSRPQYAPVVHMVSASAGEISACLVRVPTEVVKQRMQIGQYGSFIRAVSSIYWTDGVLGFFRGYSTTVFRENSIKGYKKREVEPWEAGVSGSIAGGVAAALPNESLEYSGVVKSLKLIVKKEGWQALFKGVGPRVIWISLGGWIFLGMYEKAKRILSVEEQ</sequence>
<evidence type="ECO:0000256" key="8">
    <source>
        <dbReference type="PROSITE-ProRule" id="PRU00282"/>
    </source>
</evidence>
<keyword evidence="7 8" id="KW-0472">Membrane</keyword>
<dbReference type="Proteomes" id="UP000188320">
    <property type="component" value="Unassembled WGS sequence"/>
</dbReference>
<evidence type="ECO:0000256" key="9">
    <source>
        <dbReference type="RuleBase" id="RU000488"/>
    </source>
</evidence>
<comment type="subcellular location">
    <subcellularLocation>
        <location evidence="1">Membrane</location>
        <topology evidence="1">Multi-pass membrane protein</topology>
    </subcellularLocation>
</comment>
<dbReference type="EMBL" id="LSSK01000052">
    <property type="protein sequence ID" value="OMH85723.1"/>
    <property type="molecule type" value="Genomic_DNA"/>
</dbReference>
<dbReference type="SUPFAM" id="SSF103506">
    <property type="entry name" value="Mitochondrial carrier"/>
    <property type="match status" value="1"/>
</dbReference>
<comment type="similarity">
    <text evidence="2 9">Belongs to the mitochondrial carrier (TC 2.A.29) family.</text>
</comment>
<evidence type="ECO:0000256" key="7">
    <source>
        <dbReference type="ARBA" id="ARBA00023136"/>
    </source>
</evidence>
<organism evidence="10 11">
    <name type="scientific">Zancudomyces culisetae</name>
    <name type="common">Gut fungus</name>
    <name type="synonym">Smittium culisetae</name>
    <dbReference type="NCBI Taxonomy" id="1213189"/>
    <lineage>
        <taxon>Eukaryota</taxon>
        <taxon>Fungi</taxon>
        <taxon>Fungi incertae sedis</taxon>
        <taxon>Zoopagomycota</taxon>
        <taxon>Kickxellomycotina</taxon>
        <taxon>Harpellomycetes</taxon>
        <taxon>Harpellales</taxon>
        <taxon>Legeriomycetaceae</taxon>
        <taxon>Zancudomyces</taxon>
    </lineage>
</organism>
<keyword evidence="4 8" id="KW-0812">Transmembrane</keyword>
<evidence type="ECO:0000256" key="5">
    <source>
        <dbReference type="ARBA" id="ARBA00022737"/>
    </source>
</evidence>
<proteinExistence type="inferred from homology"/>
<protein>
    <submittedName>
        <fullName evidence="10">Putative mitochondrial carrier protein PET8</fullName>
    </submittedName>
</protein>
<accession>A0A1R1PXP2</accession>
<gene>
    <name evidence="10" type="ORF">AX774_g724</name>
</gene>
<dbReference type="Pfam" id="PF00153">
    <property type="entry name" value="Mito_carr"/>
    <property type="match status" value="2"/>
</dbReference>
<evidence type="ECO:0000256" key="6">
    <source>
        <dbReference type="ARBA" id="ARBA00022989"/>
    </source>
</evidence>
<evidence type="ECO:0000256" key="3">
    <source>
        <dbReference type="ARBA" id="ARBA00022448"/>
    </source>
</evidence>
<evidence type="ECO:0000256" key="4">
    <source>
        <dbReference type="ARBA" id="ARBA00022692"/>
    </source>
</evidence>
<dbReference type="Gene3D" id="1.50.40.10">
    <property type="entry name" value="Mitochondrial carrier domain"/>
    <property type="match status" value="2"/>
</dbReference>
<dbReference type="PROSITE" id="PS50920">
    <property type="entry name" value="SOLCAR"/>
    <property type="match status" value="1"/>
</dbReference>
<comment type="caution">
    <text evidence="10">The sequence shown here is derived from an EMBL/GenBank/DDBJ whole genome shotgun (WGS) entry which is preliminary data.</text>
</comment>
<evidence type="ECO:0000313" key="10">
    <source>
        <dbReference type="EMBL" id="OMH85723.1"/>
    </source>
</evidence>
<dbReference type="PANTHER" id="PTHR45667">
    <property type="entry name" value="S-ADENOSYLMETHIONINE MITOCHONDRIAL CARRIER PROTEIN"/>
    <property type="match status" value="1"/>
</dbReference>
<dbReference type="InterPro" id="IPR023395">
    <property type="entry name" value="MCP_dom_sf"/>
</dbReference>
<keyword evidence="5" id="KW-0677">Repeat</keyword>
<dbReference type="OrthoDB" id="276989at2759"/>
<dbReference type="AlphaFoldDB" id="A0A1R1PXP2"/>
<keyword evidence="3 9" id="KW-0813">Transport</keyword>
<dbReference type="InterPro" id="IPR018108">
    <property type="entry name" value="MCP_transmembrane"/>
</dbReference>
<dbReference type="GO" id="GO:0016020">
    <property type="term" value="C:membrane"/>
    <property type="evidence" value="ECO:0007669"/>
    <property type="project" value="UniProtKB-SubCell"/>
</dbReference>
<evidence type="ECO:0000256" key="1">
    <source>
        <dbReference type="ARBA" id="ARBA00004141"/>
    </source>
</evidence>
<evidence type="ECO:0000256" key="2">
    <source>
        <dbReference type="ARBA" id="ARBA00006375"/>
    </source>
</evidence>
<keyword evidence="11" id="KW-1185">Reference proteome</keyword>
<feature type="repeat" description="Solcar" evidence="8">
    <location>
        <begin position="28"/>
        <end position="110"/>
    </location>
</feature>